<dbReference type="InParanoid" id="A2DRP0"/>
<dbReference type="AlphaFoldDB" id="A2DRP0"/>
<accession>A2DRP0</accession>
<dbReference type="VEuPathDB" id="TrichDB:TVAGG3_0696390"/>
<proteinExistence type="predicted"/>
<reference evidence="1" key="2">
    <citation type="journal article" date="2007" name="Science">
        <title>Draft genome sequence of the sexually transmitted pathogen Trichomonas vaginalis.</title>
        <authorList>
            <person name="Carlton J.M."/>
            <person name="Hirt R.P."/>
            <person name="Silva J.C."/>
            <person name="Delcher A.L."/>
            <person name="Schatz M."/>
            <person name="Zhao Q."/>
            <person name="Wortman J.R."/>
            <person name="Bidwell S.L."/>
            <person name="Alsmark U.C.M."/>
            <person name="Besteiro S."/>
            <person name="Sicheritz-Ponten T."/>
            <person name="Noel C.J."/>
            <person name="Dacks J.B."/>
            <person name="Foster P.G."/>
            <person name="Simillion C."/>
            <person name="Van de Peer Y."/>
            <person name="Miranda-Saavedra D."/>
            <person name="Barton G.J."/>
            <person name="Westrop G.D."/>
            <person name="Mueller S."/>
            <person name="Dessi D."/>
            <person name="Fiori P.L."/>
            <person name="Ren Q."/>
            <person name="Paulsen I."/>
            <person name="Zhang H."/>
            <person name="Bastida-Corcuera F.D."/>
            <person name="Simoes-Barbosa A."/>
            <person name="Brown M.T."/>
            <person name="Hayes R.D."/>
            <person name="Mukherjee M."/>
            <person name="Okumura C.Y."/>
            <person name="Schneider R."/>
            <person name="Smith A.J."/>
            <person name="Vanacova S."/>
            <person name="Villalvazo M."/>
            <person name="Haas B.J."/>
            <person name="Pertea M."/>
            <person name="Feldblyum T.V."/>
            <person name="Utterback T.R."/>
            <person name="Shu C.L."/>
            <person name="Osoegawa K."/>
            <person name="de Jong P.J."/>
            <person name="Hrdy I."/>
            <person name="Horvathova L."/>
            <person name="Zubacova Z."/>
            <person name="Dolezal P."/>
            <person name="Malik S.B."/>
            <person name="Logsdon J.M. Jr."/>
            <person name="Henze K."/>
            <person name="Gupta A."/>
            <person name="Wang C.C."/>
            <person name="Dunne R.L."/>
            <person name="Upcroft J.A."/>
            <person name="Upcroft P."/>
            <person name="White O."/>
            <person name="Salzberg S.L."/>
            <person name="Tang P."/>
            <person name="Chiu C.-H."/>
            <person name="Lee Y.-S."/>
            <person name="Embley T.M."/>
            <person name="Coombs G.H."/>
            <person name="Mottram J.C."/>
            <person name="Tachezy J."/>
            <person name="Fraser-Liggett C.M."/>
            <person name="Johnson P.J."/>
        </authorList>
    </citation>
    <scope>NUCLEOTIDE SEQUENCE [LARGE SCALE GENOMIC DNA]</scope>
    <source>
        <strain evidence="1">G3</strain>
    </source>
</reference>
<dbReference type="SMR" id="A2DRP0"/>
<evidence type="ECO:0000313" key="2">
    <source>
        <dbReference type="Proteomes" id="UP000001542"/>
    </source>
</evidence>
<dbReference type="VEuPathDB" id="TrichDB:TVAG_281200"/>
<dbReference type="Proteomes" id="UP000001542">
    <property type="component" value="Unassembled WGS sequence"/>
</dbReference>
<evidence type="ECO:0000313" key="1">
    <source>
        <dbReference type="EMBL" id="EAY17003.1"/>
    </source>
</evidence>
<reference evidence="1" key="1">
    <citation type="submission" date="2006-10" db="EMBL/GenBank/DDBJ databases">
        <authorList>
            <person name="Amadeo P."/>
            <person name="Zhao Q."/>
            <person name="Wortman J."/>
            <person name="Fraser-Liggett C."/>
            <person name="Carlton J."/>
        </authorList>
    </citation>
    <scope>NUCLEOTIDE SEQUENCE</scope>
    <source>
        <strain evidence="1">G3</strain>
    </source>
</reference>
<keyword evidence="2" id="KW-1185">Reference proteome</keyword>
<dbReference type="EMBL" id="DS113236">
    <property type="protein sequence ID" value="EAY17003.1"/>
    <property type="molecule type" value="Genomic_DNA"/>
</dbReference>
<name>A2DRP0_TRIV3</name>
<gene>
    <name evidence="1" type="ORF">TVAG_281200</name>
</gene>
<sequence>MINSNGINVENKNEVKEEEKLKPINSLKFTFKTHEYYTTRDILIPFNLVESNYGKFHTAFDAMLYIRDHCYRNSIAFKRATALKYSKLCQYYDQSKGSYVCMERLTASAFNRVFSRVCNLKSTKILKFI</sequence>
<protein>
    <submittedName>
        <fullName evidence="1">Uncharacterized protein</fullName>
    </submittedName>
</protein>
<dbReference type="RefSeq" id="XP_001329226.1">
    <property type="nucleotide sequence ID" value="XM_001329191.1"/>
</dbReference>
<dbReference type="KEGG" id="tva:4775016"/>
<organism evidence="1 2">
    <name type="scientific">Trichomonas vaginalis (strain ATCC PRA-98 / G3)</name>
    <dbReference type="NCBI Taxonomy" id="412133"/>
    <lineage>
        <taxon>Eukaryota</taxon>
        <taxon>Metamonada</taxon>
        <taxon>Parabasalia</taxon>
        <taxon>Trichomonadida</taxon>
        <taxon>Trichomonadidae</taxon>
        <taxon>Trichomonas</taxon>
    </lineage>
</organism>